<gene>
    <name evidence="2" type="ORF">Cantr_06830</name>
</gene>
<name>A0A367XX78_9ASCO</name>
<dbReference type="EMBL" id="QLNQ01000028">
    <property type="protein sequence ID" value="RCK58218.1"/>
    <property type="molecule type" value="Genomic_DNA"/>
</dbReference>
<evidence type="ECO:0000256" key="1">
    <source>
        <dbReference type="SAM" id="MobiDB-lite"/>
    </source>
</evidence>
<organism evidence="2 3">
    <name type="scientific">Candida viswanathii</name>
    <dbReference type="NCBI Taxonomy" id="5486"/>
    <lineage>
        <taxon>Eukaryota</taxon>
        <taxon>Fungi</taxon>
        <taxon>Dikarya</taxon>
        <taxon>Ascomycota</taxon>
        <taxon>Saccharomycotina</taxon>
        <taxon>Pichiomycetes</taxon>
        <taxon>Debaryomycetaceae</taxon>
        <taxon>Candida/Lodderomyces clade</taxon>
        <taxon>Candida</taxon>
    </lineage>
</organism>
<protein>
    <submittedName>
        <fullName evidence="2">Uncharacterized protein</fullName>
    </submittedName>
</protein>
<reference evidence="2 3" key="1">
    <citation type="submission" date="2018-06" db="EMBL/GenBank/DDBJ databases">
        <title>Whole genome sequencing of Candida tropicalis (genome annotated by CSBL at Korea University).</title>
        <authorList>
            <person name="Ahn J."/>
        </authorList>
    </citation>
    <scope>NUCLEOTIDE SEQUENCE [LARGE SCALE GENOMIC DNA]</scope>
    <source>
        <strain evidence="2 3">ATCC 20962</strain>
    </source>
</reference>
<feature type="region of interest" description="Disordered" evidence="1">
    <location>
        <begin position="1"/>
        <end position="26"/>
    </location>
</feature>
<dbReference type="Proteomes" id="UP000253472">
    <property type="component" value="Unassembled WGS sequence"/>
</dbReference>
<keyword evidence="3" id="KW-1185">Reference proteome</keyword>
<dbReference type="AlphaFoldDB" id="A0A367XX78"/>
<comment type="caution">
    <text evidence="2">The sequence shown here is derived from an EMBL/GenBank/DDBJ whole genome shotgun (WGS) entry which is preliminary data.</text>
</comment>
<accession>A0A367XX78</accession>
<evidence type="ECO:0000313" key="2">
    <source>
        <dbReference type="EMBL" id="RCK58218.1"/>
    </source>
</evidence>
<dbReference type="OrthoDB" id="4090326at2759"/>
<evidence type="ECO:0000313" key="3">
    <source>
        <dbReference type="Proteomes" id="UP000253472"/>
    </source>
</evidence>
<sequence length="337" mass="38741">MKPTRESKPPQDINHQEPTEMERVNSRDTFTTLIEEEQRQDDTTPHDTSDLVSLISSQETLFNPTIKIMNQSITNYTHIYTLPLISNFLHTGVQLYRTWDDVISNTPPLLSRSPTKLTLFKKTPLMVIHRHARDGAKHEFCRVEFKIHSIHITYYVLRFTGLGTTVYLINNNSAKPTVDFAYSDTDFRIVGITGTTSALGTSPEIKLYVMRRGSENLLTHGCVVEDDARGKLRIENKLSRLINGQEQGRINLVVRDEKPVVDIPLARYLDQGDVKVKVDNVRQKHIVKHGVIKMYDWLDGEEEEEEEEGREVSDDMLVICCVLLVLREQEYRKFKGG</sequence>
<proteinExistence type="predicted"/>